<feature type="signal peptide" evidence="4">
    <location>
        <begin position="1"/>
        <end position="24"/>
    </location>
</feature>
<dbReference type="EMBL" id="CP037920">
    <property type="protein sequence ID" value="QDU00021.1"/>
    <property type="molecule type" value="Genomic_DNA"/>
</dbReference>
<evidence type="ECO:0000313" key="6">
    <source>
        <dbReference type="EMBL" id="QDU00021.1"/>
    </source>
</evidence>
<proteinExistence type="predicted"/>
<dbReference type="SUPFAM" id="SSF53474">
    <property type="entry name" value="alpha/beta-Hydrolases"/>
    <property type="match status" value="1"/>
</dbReference>
<evidence type="ECO:0000256" key="2">
    <source>
        <dbReference type="ARBA" id="ARBA00022729"/>
    </source>
</evidence>
<protein>
    <recommendedName>
        <fullName evidence="5">4-O-methyl-glucuronoyl methylesterase-like domain-containing protein</fullName>
    </recommendedName>
</protein>
<feature type="chain" id="PRO_5022105867" description="4-O-methyl-glucuronoyl methylesterase-like domain-containing protein" evidence="4">
    <location>
        <begin position="25"/>
        <end position="431"/>
    </location>
</feature>
<evidence type="ECO:0000256" key="3">
    <source>
        <dbReference type="ARBA" id="ARBA00022801"/>
    </source>
</evidence>
<dbReference type="InterPro" id="IPR054579">
    <property type="entry name" value="GCE-like_dom"/>
</dbReference>
<evidence type="ECO:0000313" key="7">
    <source>
        <dbReference type="Proteomes" id="UP000318704"/>
    </source>
</evidence>
<dbReference type="KEGG" id="gaw:V144x_55340"/>
<sequence precursor="true">MKQLLFSTLTLLSIFVVSMQTVQAQRPKPNYDEAKVPQYKLPAVLKTSDGRKVDSAELWWKVRRPEILHLFESEVYGKSPAPSEDILFEVTSQKNDALNGKAIRKEVSVYFSGKKEEPRMDLLIYLPAKATKPVPVFMGLNFYGNHTIANDPEITLSTKWMRANKAKAIVNHRATEKSRGTSASRWAIDEILDRGYGLVAIYCGDIDPDYDDGFQNGIHPLFNKAGQKKPAADEWGTIAAWAWGLSRAMDYLETDDQIDQKHVALIGHSRLGKTSLWAGAQDQRFALVISNNSGCGGAALSRRRFGETLNVINNAFPHWFCDNFNKYIDKEEQLPVDQHMLVSLIAPRPVYVASAVEDRWADPRGEFLSVLNAEPVYKLLGTSGFGAKQMPEVNRPVQQQMGYHIRTGKHDVTDYDWKQYLDFADRHFRGS</sequence>
<evidence type="ECO:0000256" key="4">
    <source>
        <dbReference type="SAM" id="SignalP"/>
    </source>
</evidence>
<dbReference type="Gene3D" id="3.40.50.1820">
    <property type="entry name" value="alpha/beta hydrolase"/>
    <property type="match status" value="1"/>
</dbReference>
<accession>A0A517W459</accession>
<organism evidence="6 7">
    <name type="scientific">Gimesia aquarii</name>
    <dbReference type="NCBI Taxonomy" id="2527964"/>
    <lineage>
        <taxon>Bacteria</taxon>
        <taxon>Pseudomonadati</taxon>
        <taxon>Planctomycetota</taxon>
        <taxon>Planctomycetia</taxon>
        <taxon>Planctomycetales</taxon>
        <taxon>Planctomycetaceae</taxon>
        <taxon>Gimesia</taxon>
    </lineage>
</organism>
<dbReference type="AlphaFoldDB" id="A0A517W459"/>
<gene>
    <name evidence="6" type="ORF">V144x_55340</name>
</gene>
<name>A0A517W459_9PLAN</name>
<feature type="domain" description="4-O-methyl-glucuronoyl methylesterase-like" evidence="5">
    <location>
        <begin position="234"/>
        <end position="381"/>
    </location>
</feature>
<dbReference type="InterPro" id="IPR029058">
    <property type="entry name" value="AB_hydrolase_fold"/>
</dbReference>
<evidence type="ECO:0000256" key="1">
    <source>
        <dbReference type="ARBA" id="ARBA00022487"/>
    </source>
</evidence>
<evidence type="ECO:0000259" key="5">
    <source>
        <dbReference type="Pfam" id="PF22244"/>
    </source>
</evidence>
<reference evidence="6 7" key="1">
    <citation type="submission" date="2019-03" db="EMBL/GenBank/DDBJ databases">
        <title>Deep-cultivation of Planctomycetes and their phenomic and genomic characterization uncovers novel biology.</title>
        <authorList>
            <person name="Wiegand S."/>
            <person name="Jogler M."/>
            <person name="Boedeker C."/>
            <person name="Pinto D."/>
            <person name="Vollmers J."/>
            <person name="Rivas-Marin E."/>
            <person name="Kohn T."/>
            <person name="Peeters S.H."/>
            <person name="Heuer A."/>
            <person name="Rast P."/>
            <person name="Oberbeckmann S."/>
            <person name="Bunk B."/>
            <person name="Jeske O."/>
            <person name="Meyerdierks A."/>
            <person name="Storesund J.E."/>
            <person name="Kallscheuer N."/>
            <person name="Luecker S."/>
            <person name="Lage O.M."/>
            <person name="Pohl T."/>
            <person name="Merkel B.J."/>
            <person name="Hornburger P."/>
            <person name="Mueller R.-W."/>
            <person name="Bruemmer F."/>
            <person name="Labrenz M."/>
            <person name="Spormann A.M."/>
            <person name="Op den Camp H."/>
            <person name="Overmann J."/>
            <person name="Amann R."/>
            <person name="Jetten M.S.M."/>
            <person name="Mascher T."/>
            <person name="Medema M.H."/>
            <person name="Devos D.P."/>
            <person name="Kaster A.-K."/>
            <person name="Ovreas L."/>
            <person name="Rohde M."/>
            <person name="Galperin M.Y."/>
            <person name="Jogler C."/>
        </authorList>
    </citation>
    <scope>NUCLEOTIDE SEQUENCE [LARGE SCALE GENOMIC DNA]</scope>
    <source>
        <strain evidence="6 7">V144</strain>
    </source>
</reference>
<keyword evidence="2 4" id="KW-0732">Signal</keyword>
<dbReference type="RefSeq" id="WP_197998657.1">
    <property type="nucleotide sequence ID" value="NZ_CP037920.1"/>
</dbReference>
<dbReference type="Pfam" id="PF22244">
    <property type="entry name" value="GCE_fung"/>
    <property type="match status" value="1"/>
</dbReference>
<keyword evidence="3" id="KW-0378">Hydrolase</keyword>
<dbReference type="Proteomes" id="UP000318704">
    <property type="component" value="Chromosome"/>
</dbReference>
<dbReference type="GO" id="GO:0052689">
    <property type="term" value="F:carboxylic ester hydrolase activity"/>
    <property type="evidence" value="ECO:0007669"/>
    <property type="project" value="UniProtKB-KW"/>
</dbReference>
<keyword evidence="1" id="KW-0719">Serine esterase</keyword>